<gene>
    <name evidence="1" type="ORF">PY092_16105</name>
</gene>
<dbReference type="Proteomes" id="UP001221366">
    <property type="component" value="Unassembled WGS sequence"/>
</dbReference>
<comment type="caution">
    <text evidence="1">The sequence shown here is derived from an EMBL/GenBank/DDBJ whole genome shotgun (WGS) entry which is preliminary data.</text>
</comment>
<reference evidence="1 2" key="1">
    <citation type="submission" date="2023-03" db="EMBL/GenBank/DDBJ databases">
        <title>Muricauda XX sp. nov. and Muricauda XXX sp. nov., two novel species isolated from Okinawa Trough.</title>
        <authorList>
            <person name="Cao W."/>
            <person name="Deng X."/>
        </authorList>
    </citation>
    <scope>NUCLEOTIDE SEQUENCE [LARGE SCALE GENOMIC DNA]</scope>
    <source>
        <strain evidence="1 2">334s03</strain>
    </source>
</reference>
<protein>
    <submittedName>
        <fullName evidence="1">Cytochrome c</fullName>
    </submittedName>
</protein>
<dbReference type="EMBL" id="JARFVB010000013">
    <property type="protein sequence ID" value="MDF0717688.1"/>
    <property type="molecule type" value="Genomic_DNA"/>
</dbReference>
<dbReference type="InterPro" id="IPR036909">
    <property type="entry name" value="Cyt_c-like_dom_sf"/>
</dbReference>
<sequence>MKIKIRIGIGMLCTGILIIFFSSCETNVEEDEIIDDMVGMEEEPCMASYMDDIKIIIANNCLSCHSGTQFPDLRTYQGVSTNAGIVKTQVVNRTMPIGGTLTNDEIELISCWVDNGAPNN</sequence>
<keyword evidence="2" id="KW-1185">Reference proteome</keyword>
<dbReference type="PROSITE" id="PS51257">
    <property type="entry name" value="PROKAR_LIPOPROTEIN"/>
    <property type="match status" value="1"/>
</dbReference>
<accession>A0ABT5Y2X8</accession>
<name>A0ABT5Y2X8_9FLAO</name>
<organism evidence="1 2">
    <name type="scientific">Flagellimonas yonaguniensis</name>
    <dbReference type="NCBI Taxonomy" id="3031325"/>
    <lineage>
        <taxon>Bacteria</taxon>
        <taxon>Pseudomonadati</taxon>
        <taxon>Bacteroidota</taxon>
        <taxon>Flavobacteriia</taxon>
        <taxon>Flavobacteriales</taxon>
        <taxon>Flavobacteriaceae</taxon>
        <taxon>Flagellimonas</taxon>
    </lineage>
</organism>
<evidence type="ECO:0000313" key="2">
    <source>
        <dbReference type="Proteomes" id="UP001221366"/>
    </source>
</evidence>
<proteinExistence type="predicted"/>
<dbReference type="SUPFAM" id="SSF46626">
    <property type="entry name" value="Cytochrome c"/>
    <property type="match status" value="1"/>
</dbReference>
<dbReference type="RefSeq" id="WP_275616836.1">
    <property type="nucleotide sequence ID" value="NZ_JARFVB010000013.1"/>
</dbReference>
<evidence type="ECO:0000313" key="1">
    <source>
        <dbReference type="EMBL" id="MDF0717688.1"/>
    </source>
</evidence>